<keyword evidence="5" id="KW-1185">Reference proteome</keyword>
<dbReference type="Proteomes" id="UP000237752">
    <property type="component" value="Unassembled WGS sequence"/>
</dbReference>
<dbReference type="CDD" id="cd05289">
    <property type="entry name" value="MDR_like_2"/>
    <property type="match status" value="1"/>
</dbReference>
<dbReference type="Gene3D" id="3.40.50.720">
    <property type="entry name" value="NAD(P)-binding Rossmann-like Domain"/>
    <property type="match status" value="1"/>
</dbReference>
<evidence type="ECO:0000256" key="1">
    <source>
        <dbReference type="ARBA" id="ARBA00022857"/>
    </source>
</evidence>
<dbReference type="InterPro" id="IPR036291">
    <property type="entry name" value="NAD(P)-bd_dom_sf"/>
</dbReference>
<dbReference type="EMBL" id="PVUE01000015">
    <property type="protein sequence ID" value="PRZ40626.1"/>
    <property type="molecule type" value="Genomic_DNA"/>
</dbReference>
<evidence type="ECO:0000313" key="5">
    <source>
        <dbReference type="Proteomes" id="UP000237752"/>
    </source>
</evidence>
<keyword evidence="2" id="KW-0560">Oxidoreductase</keyword>
<dbReference type="SUPFAM" id="SSF50129">
    <property type="entry name" value="GroES-like"/>
    <property type="match status" value="1"/>
</dbReference>
<dbReference type="Pfam" id="PF13602">
    <property type="entry name" value="ADH_zinc_N_2"/>
    <property type="match status" value="1"/>
</dbReference>
<dbReference type="RefSeq" id="WP_106350046.1">
    <property type="nucleotide sequence ID" value="NZ_PVUE01000015.1"/>
</dbReference>
<dbReference type="GO" id="GO:0070402">
    <property type="term" value="F:NADPH binding"/>
    <property type="evidence" value="ECO:0007669"/>
    <property type="project" value="TreeGrafter"/>
</dbReference>
<name>A0A2T0ZWA0_9ACTN</name>
<dbReference type="InterPro" id="IPR011032">
    <property type="entry name" value="GroES-like_sf"/>
</dbReference>
<dbReference type="SUPFAM" id="SSF51735">
    <property type="entry name" value="NAD(P)-binding Rossmann-fold domains"/>
    <property type="match status" value="1"/>
</dbReference>
<dbReference type="InterPro" id="IPR013154">
    <property type="entry name" value="ADH-like_N"/>
</dbReference>
<gene>
    <name evidence="4" type="ORF">CLV47_11554</name>
</gene>
<evidence type="ECO:0000313" key="4">
    <source>
        <dbReference type="EMBL" id="PRZ40626.1"/>
    </source>
</evidence>
<accession>A0A2T0ZWA0</accession>
<dbReference type="AlphaFoldDB" id="A0A2T0ZWA0"/>
<reference evidence="4 5" key="1">
    <citation type="submission" date="2018-03" db="EMBL/GenBank/DDBJ databases">
        <title>Genomic Encyclopedia of Archaeal and Bacterial Type Strains, Phase II (KMG-II): from individual species to whole genera.</title>
        <authorList>
            <person name="Goeker M."/>
        </authorList>
    </citation>
    <scope>NUCLEOTIDE SEQUENCE [LARGE SCALE GENOMIC DNA]</scope>
    <source>
        <strain evidence="4 5">DSM 100065</strain>
    </source>
</reference>
<dbReference type="InterPro" id="IPR020843">
    <property type="entry name" value="ER"/>
</dbReference>
<dbReference type="Pfam" id="PF08240">
    <property type="entry name" value="ADH_N"/>
    <property type="match status" value="1"/>
</dbReference>
<dbReference type="SMART" id="SM00829">
    <property type="entry name" value="PKS_ER"/>
    <property type="match status" value="1"/>
</dbReference>
<sequence>MRVVGVMEFNGPQALQVYDVPEQHAGPGEVRLKVSAAAVNPTDTYIPTGQQRRPNDTQTIEPPYVPGMDAAGVIDEIGPDTQTDLKVGDRAMGIVIPKGAHGGYSESLVLPVGSVAKAPAGTSHVEAATLPMNGLTARLALDLLKLRPGQTLLVTGAAGAFGGYTVQLAKADGLRVIADAAEKDTELVKALGADVILPRGDDLAARVREIEPDGVDAVADGALLNELVIPAIRDGGALAAVRGFKVAEERGIVSHPVWVRAYAEEQGALDTLRQQTEDGVVTLRVARTFPAAEAGAAQQMLAAGGVRGRLVIEF</sequence>
<evidence type="ECO:0000259" key="3">
    <source>
        <dbReference type="SMART" id="SM00829"/>
    </source>
</evidence>
<comment type="caution">
    <text evidence="4">The sequence shown here is derived from an EMBL/GenBank/DDBJ whole genome shotgun (WGS) entry which is preliminary data.</text>
</comment>
<proteinExistence type="predicted"/>
<dbReference type="Gene3D" id="3.90.180.10">
    <property type="entry name" value="Medium-chain alcohol dehydrogenases, catalytic domain"/>
    <property type="match status" value="1"/>
</dbReference>
<organism evidence="4 5">
    <name type="scientific">Antricoccus suffuscus</name>
    <dbReference type="NCBI Taxonomy" id="1629062"/>
    <lineage>
        <taxon>Bacteria</taxon>
        <taxon>Bacillati</taxon>
        <taxon>Actinomycetota</taxon>
        <taxon>Actinomycetes</taxon>
        <taxon>Geodermatophilales</taxon>
        <taxon>Antricoccaceae</taxon>
        <taxon>Antricoccus</taxon>
    </lineage>
</organism>
<protein>
    <submittedName>
        <fullName evidence="4">NADPH:quinone reductase-like Zn-dependent oxidoreductase</fullName>
    </submittedName>
</protein>
<dbReference type="PANTHER" id="PTHR48106">
    <property type="entry name" value="QUINONE OXIDOREDUCTASE PIG3-RELATED"/>
    <property type="match status" value="1"/>
</dbReference>
<feature type="domain" description="Enoyl reductase (ER)" evidence="3">
    <location>
        <begin position="11"/>
        <end position="312"/>
    </location>
</feature>
<keyword evidence="1" id="KW-0521">NADP</keyword>
<dbReference type="GO" id="GO:0016651">
    <property type="term" value="F:oxidoreductase activity, acting on NAD(P)H"/>
    <property type="evidence" value="ECO:0007669"/>
    <property type="project" value="TreeGrafter"/>
</dbReference>
<dbReference type="OrthoDB" id="2665481at2"/>
<evidence type="ECO:0000256" key="2">
    <source>
        <dbReference type="ARBA" id="ARBA00023002"/>
    </source>
</evidence>